<gene>
    <name evidence="2" type="ORF">Gxy13693_035_006</name>
</gene>
<evidence type="ECO:0000313" key="2">
    <source>
        <dbReference type="EMBL" id="GAN99955.1"/>
    </source>
</evidence>
<dbReference type="PANTHER" id="PTHR40072:SF1">
    <property type="entry name" value="MOLYBDOPTERIN-GUANINE DINUCLEOTIDE BIOSYNTHESIS ADAPTER PROTEIN"/>
    <property type="match status" value="1"/>
</dbReference>
<dbReference type="Pfam" id="PF03205">
    <property type="entry name" value="MobB"/>
    <property type="match status" value="1"/>
</dbReference>
<organism evidence="2 3">
    <name type="scientific">Komagataeibacter xylinus NBRC 13693</name>
    <dbReference type="NCBI Taxonomy" id="1234668"/>
    <lineage>
        <taxon>Bacteria</taxon>
        <taxon>Pseudomonadati</taxon>
        <taxon>Pseudomonadota</taxon>
        <taxon>Alphaproteobacteria</taxon>
        <taxon>Acetobacterales</taxon>
        <taxon>Acetobacteraceae</taxon>
        <taxon>Komagataeibacter</taxon>
    </lineage>
</organism>
<evidence type="ECO:0000259" key="1">
    <source>
        <dbReference type="Pfam" id="PF03205"/>
    </source>
</evidence>
<dbReference type="AlphaFoldDB" id="A0A0D6QAG6"/>
<dbReference type="InterPro" id="IPR027417">
    <property type="entry name" value="P-loop_NTPase"/>
</dbReference>
<dbReference type="SUPFAM" id="SSF52540">
    <property type="entry name" value="P-loop containing nucleoside triphosphate hydrolases"/>
    <property type="match status" value="1"/>
</dbReference>
<feature type="domain" description="Molybdopterin-guanine dinucleotide biosynthesis protein B (MobB)" evidence="1">
    <location>
        <begin position="9"/>
        <end position="140"/>
    </location>
</feature>
<dbReference type="CDD" id="cd03116">
    <property type="entry name" value="MobB"/>
    <property type="match status" value="1"/>
</dbReference>
<dbReference type="NCBIfam" id="TIGR00176">
    <property type="entry name" value="mobB"/>
    <property type="match status" value="1"/>
</dbReference>
<name>A0A0D6QAG6_KOMXY</name>
<dbReference type="GO" id="GO:0005525">
    <property type="term" value="F:GTP binding"/>
    <property type="evidence" value="ECO:0007669"/>
    <property type="project" value="InterPro"/>
</dbReference>
<dbReference type="EMBL" id="BANJ01000035">
    <property type="protein sequence ID" value="GAN99955.1"/>
    <property type="molecule type" value="Genomic_DNA"/>
</dbReference>
<reference evidence="2 3" key="1">
    <citation type="submission" date="2012-11" db="EMBL/GenBank/DDBJ databases">
        <title>Whole genome sequence of Gluconacetobacter xylinus NBRC 13693.</title>
        <authorList>
            <person name="Azuma Y."/>
            <person name="Higashiura N."/>
            <person name="Hirakawa H."/>
            <person name="Matsushita K."/>
        </authorList>
    </citation>
    <scope>NUCLEOTIDE SEQUENCE [LARGE SCALE GENOMIC DNA]</scope>
    <source>
        <strain evidence="2 3">NBRC 13693</strain>
    </source>
</reference>
<dbReference type="Gene3D" id="3.40.50.300">
    <property type="entry name" value="P-loop containing nucleotide triphosphate hydrolases"/>
    <property type="match status" value="1"/>
</dbReference>
<protein>
    <submittedName>
        <fullName evidence="2">Molybdopterin-guanine dinucleotide biosynthesis protein B</fullName>
    </submittedName>
</protein>
<accession>A0A0D6QAG6</accession>
<dbReference type="InterPro" id="IPR004435">
    <property type="entry name" value="MobB_dom"/>
</dbReference>
<dbReference type="GO" id="GO:0006777">
    <property type="term" value="P:Mo-molybdopterin cofactor biosynthetic process"/>
    <property type="evidence" value="ECO:0007669"/>
    <property type="project" value="InterPro"/>
</dbReference>
<proteinExistence type="predicted"/>
<dbReference type="PANTHER" id="PTHR40072">
    <property type="entry name" value="MOLYBDOPTERIN-GUANINE DINUCLEOTIDE BIOSYNTHESIS ADAPTER PROTEIN-RELATED"/>
    <property type="match status" value="1"/>
</dbReference>
<comment type="caution">
    <text evidence="2">The sequence shown here is derived from an EMBL/GenBank/DDBJ whole genome shotgun (WGS) entry which is preliminary data.</text>
</comment>
<dbReference type="RefSeq" id="WP_048856407.1">
    <property type="nucleotide sequence ID" value="NZ_BANJ01000035.1"/>
</dbReference>
<evidence type="ECO:0000313" key="3">
    <source>
        <dbReference type="Proteomes" id="UP000032683"/>
    </source>
</evidence>
<sequence>MSHPPRQAVIGITGRSGSGKTHLLSRLLPVLRARGLSVSTIKHTHHDIDMDRPGKDSWLHRNAGAAEVMLATPGRWVLQHECTDAPPSLTDLLACMRRTDLVVVEGFHATTPACIEVYRPATGKEPLFRQQDNIIAIATDTPHDPALPAHLPVLDVNDAGAIADFAWRHACSVVLD</sequence>
<dbReference type="InterPro" id="IPR052539">
    <property type="entry name" value="MGD_biosynthesis_adapter"/>
</dbReference>
<dbReference type="Proteomes" id="UP000032683">
    <property type="component" value="Unassembled WGS sequence"/>
</dbReference>